<dbReference type="InterPro" id="IPR014519">
    <property type="entry name" value="UCP024492"/>
</dbReference>
<gene>
    <name evidence="1" type="ORF">GALL_466810</name>
</gene>
<evidence type="ECO:0008006" key="2">
    <source>
        <dbReference type="Google" id="ProtNLM"/>
    </source>
</evidence>
<protein>
    <recommendedName>
        <fullName evidence="2">Protein containing DUF488</fullName>
    </recommendedName>
</protein>
<dbReference type="PIRSF" id="PIRSF024492">
    <property type="entry name" value="UCP024492"/>
    <property type="match status" value="1"/>
</dbReference>
<dbReference type="EMBL" id="MLJW01003601">
    <property type="protein sequence ID" value="OIQ71699.1"/>
    <property type="molecule type" value="Genomic_DNA"/>
</dbReference>
<reference evidence="1" key="1">
    <citation type="submission" date="2016-10" db="EMBL/GenBank/DDBJ databases">
        <title>Sequence of Gallionella enrichment culture.</title>
        <authorList>
            <person name="Poehlein A."/>
            <person name="Muehling M."/>
            <person name="Daniel R."/>
        </authorList>
    </citation>
    <scope>NUCLEOTIDE SEQUENCE</scope>
</reference>
<accession>A0A1J5Q2M2</accession>
<dbReference type="AlphaFoldDB" id="A0A1J5Q2M2"/>
<proteinExistence type="predicted"/>
<dbReference type="PANTHER" id="PTHR39337">
    <property type="entry name" value="BLR5642 PROTEIN"/>
    <property type="match status" value="1"/>
</dbReference>
<dbReference type="Pfam" id="PF04343">
    <property type="entry name" value="DUF488"/>
    <property type="match status" value="1"/>
</dbReference>
<comment type="caution">
    <text evidence="1">The sequence shown here is derived from an EMBL/GenBank/DDBJ whole genome shotgun (WGS) entry which is preliminary data.</text>
</comment>
<sequence length="190" mass="21210">MSDDFTPDEPLICTIGHSNRPLDTFLDLLQRNEIVRVLDVRTVPRSRHNPQFNQDTLPTSLDALKVSYMHLPGLGGLRHARADSPNTGWHNLSFRGYADYMQSSEFADSVQWVTNLARTERCVLMCAEAVPWRCHRSMIGDALLVRGIRVEDIVGPKARKPHVLTAFAHVIGTQVTYPPPPLVSMGNAGL</sequence>
<dbReference type="InterPro" id="IPR007438">
    <property type="entry name" value="DUF488"/>
</dbReference>
<organism evidence="1">
    <name type="scientific">mine drainage metagenome</name>
    <dbReference type="NCBI Taxonomy" id="410659"/>
    <lineage>
        <taxon>unclassified sequences</taxon>
        <taxon>metagenomes</taxon>
        <taxon>ecological metagenomes</taxon>
    </lineage>
</organism>
<dbReference type="PANTHER" id="PTHR39337:SF1">
    <property type="entry name" value="BLR5642 PROTEIN"/>
    <property type="match status" value="1"/>
</dbReference>
<evidence type="ECO:0000313" key="1">
    <source>
        <dbReference type="EMBL" id="OIQ71699.1"/>
    </source>
</evidence>
<name>A0A1J5Q2M2_9ZZZZ</name>